<protein>
    <recommendedName>
        <fullName evidence="1">Electron transfer flavoprotein small subunit</fullName>
    </recommendedName>
</protein>
<dbReference type="SUPFAM" id="SSF52402">
    <property type="entry name" value="Adenine nucleotide alpha hydrolases-like"/>
    <property type="match status" value="1"/>
</dbReference>
<proteinExistence type="predicted"/>
<evidence type="ECO:0000313" key="4">
    <source>
        <dbReference type="Proteomes" id="UP001254848"/>
    </source>
</evidence>
<dbReference type="PANTHER" id="PTHR21294:SF17">
    <property type="entry name" value="PROTEIN FIXA"/>
    <property type="match status" value="1"/>
</dbReference>
<dbReference type="InterPro" id="IPR033948">
    <property type="entry name" value="ETF_beta_N"/>
</dbReference>
<evidence type="ECO:0000256" key="1">
    <source>
        <dbReference type="ARBA" id="ARBA00042002"/>
    </source>
</evidence>
<dbReference type="InterPro" id="IPR014729">
    <property type="entry name" value="Rossmann-like_a/b/a_fold"/>
</dbReference>
<dbReference type="Pfam" id="PF01012">
    <property type="entry name" value="ETF"/>
    <property type="match status" value="1"/>
</dbReference>
<dbReference type="InterPro" id="IPR014730">
    <property type="entry name" value="ETF_a/b_N"/>
</dbReference>
<dbReference type="Proteomes" id="UP001254848">
    <property type="component" value="Unassembled WGS sequence"/>
</dbReference>
<dbReference type="PIRSF" id="PIRSF000090">
    <property type="entry name" value="Beta-ETF"/>
    <property type="match status" value="1"/>
</dbReference>
<gene>
    <name evidence="3" type="ORF">Q4T40_15160</name>
</gene>
<dbReference type="PANTHER" id="PTHR21294">
    <property type="entry name" value="ELECTRON TRANSFER FLAVOPROTEIN BETA-SUBUNIT"/>
    <property type="match status" value="1"/>
</dbReference>
<dbReference type="RefSeq" id="WP_413781067.1">
    <property type="nucleotide sequence ID" value="NZ_JAUOZS010000001.1"/>
</dbReference>
<keyword evidence="4" id="KW-1185">Reference proteome</keyword>
<evidence type="ECO:0000313" key="3">
    <source>
        <dbReference type="EMBL" id="MDT8902587.1"/>
    </source>
</evidence>
<accession>A0ABU3P0M5</accession>
<organism evidence="3 4">
    <name type="scientific">Anaeroselena agilis</name>
    <dbReference type="NCBI Taxonomy" id="3063788"/>
    <lineage>
        <taxon>Bacteria</taxon>
        <taxon>Bacillati</taxon>
        <taxon>Bacillota</taxon>
        <taxon>Negativicutes</taxon>
        <taxon>Acetonemataceae</taxon>
        <taxon>Anaeroselena</taxon>
    </lineage>
</organism>
<sequence>MPKILVCYKWVLDEQDIRVNAADASLDFSRAKYKISDYDKNAIEEAVQLQESQGATIDAITFGGPAVKQSLKDLLSRGPDKVYYLADPAADKADGHVTAGVLAAAARTKGPYDLIICGEGSSDAYNQQVAPRMAARLGLPAITFVQSLKLEDGRIVATRKLGDCTEVVTIDGPAVVSVVPEINKPRIPSLKQVLAAAKKPSEEIKIADLGLTPAQLTPKTVSMTVKGFVMNRKNILFKEPAQADNVAKLVAALAKEGVC</sequence>
<dbReference type="CDD" id="cd01714">
    <property type="entry name" value="ETF_beta"/>
    <property type="match status" value="1"/>
</dbReference>
<dbReference type="Gene3D" id="3.40.50.620">
    <property type="entry name" value="HUPs"/>
    <property type="match status" value="1"/>
</dbReference>
<feature type="domain" description="Electron transfer flavoprotein alpha/beta-subunit N-terminal" evidence="2">
    <location>
        <begin position="23"/>
        <end position="213"/>
    </location>
</feature>
<dbReference type="SMART" id="SM00893">
    <property type="entry name" value="ETF"/>
    <property type="match status" value="1"/>
</dbReference>
<reference evidence="3 4" key="1">
    <citation type="submission" date="2023-07" db="EMBL/GenBank/DDBJ databases">
        <title>The novel representative of Negativicutes class, Anaeroselena agilis gen. nov. sp. nov.</title>
        <authorList>
            <person name="Prokofeva M.I."/>
            <person name="Elcheninov A.G."/>
            <person name="Klyukina A."/>
            <person name="Kublanov I.V."/>
            <person name="Frolov E.N."/>
            <person name="Podosokorskaya O.A."/>
        </authorList>
    </citation>
    <scope>NUCLEOTIDE SEQUENCE [LARGE SCALE GENOMIC DNA]</scope>
    <source>
        <strain evidence="3 4">4137-cl</strain>
    </source>
</reference>
<dbReference type="InterPro" id="IPR012255">
    <property type="entry name" value="ETF_b"/>
</dbReference>
<comment type="caution">
    <text evidence="3">The sequence shown here is derived from an EMBL/GenBank/DDBJ whole genome shotgun (WGS) entry which is preliminary data.</text>
</comment>
<dbReference type="EMBL" id="JAUOZS010000001">
    <property type="protein sequence ID" value="MDT8902587.1"/>
    <property type="molecule type" value="Genomic_DNA"/>
</dbReference>
<evidence type="ECO:0000259" key="2">
    <source>
        <dbReference type="SMART" id="SM00893"/>
    </source>
</evidence>
<name>A0ABU3P0M5_9FIRM</name>